<keyword evidence="10" id="KW-1185">Reference proteome</keyword>
<dbReference type="SMART" id="SM00086">
    <property type="entry name" value="PAC"/>
    <property type="match status" value="2"/>
</dbReference>
<proteinExistence type="predicted"/>
<accession>A0A7L5DQW2</accession>
<dbReference type="SMART" id="SM00091">
    <property type="entry name" value="PAS"/>
    <property type="match status" value="2"/>
</dbReference>
<dbReference type="InterPro" id="IPR013656">
    <property type="entry name" value="PAS_4"/>
</dbReference>
<dbReference type="InterPro" id="IPR003661">
    <property type="entry name" value="HisK_dim/P_dom"/>
</dbReference>
<evidence type="ECO:0000259" key="8">
    <source>
        <dbReference type="PROSITE" id="PS50113"/>
    </source>
</evidence>
<comment type="catalytic activity">
    <reaction evidence="1">
        <text>ATP + protein L-histidine = ADP + protein N-phospho-L-histidine.</text>
        <dbReference type="EC" id="2.7.13.3"/>
    </reaction>
</comment>
<dbReference type="InterPro" id="IPR003018">
    <property type="entry name" value="GAF"/>
</dbReference>
<dbReference type="InterPro" id="IPR035965">
    <property type="entry name" value="PAS-like_dom_sf"/>
</dbReference>
<evidence type="ECO:0000256" key="2">
    <source>
        <dbReference type="ARBA" id="ARBA00012438"/>
    </source>
</evidence>
<dbReference type="KEGG" id="srho:HH216_15200"/>
<dbReference type="InterPro" id="IPR000014">
    <property type="entry name" value="PAS"/>
</dbReference>
<feature type="domain" description="Histidine kinase" evidence="6">
    <location>
        <begin position="489"/>
        <end position="716"/>
    </location>
</feature>
<dbReference type="SUPFAM" id="SSF55785">
    <property type="entry name" value="PYP-like sensor domain (PAS domain)"/>
    <property type="match status" value="2"/>
</dbReference>
<dbReference type="PROSITE" id="PS50113">
    <property type="entry name" value="PAC"/>
    <property type="match status" value="2"/>
</dbReference>
<dbReference type="PANTHER" id="PTHR43304">
    <property type="entry name" value="PHYTOCHROME-LIKE PROTEIN CPH1"/>
    <property type="match status" value="1"/>
</dbReference>
<dbReference type="InterPro" id="IPR001610">
    <property type="entry name" value="PAC"/>
</dbReference>
<evidence type="ECO:0000256" key="5">
    <source>
        <dbReference type="ARBA" id="ARBA00022777"/>
    </source>
</evidence>
<evidence type="ECO:0000313" key="9">
    <source>
        <dbReference type="EMBL" id="QJD79613.1"/>
    </source>
</evidence>
<dbReference type="PROSITE" id="PS50112">
    <property type="entry name" value="PAS"/>
    <property type="match status" value="1"/>
</dbReference>
<feature type="domain" description="PAS" evidence="7">
    <location>
        <begin position="16"/>
        <end position="87"/>
    </location>
</feature>
<dbReference type="Pfam" id="PF01590">
    <property type="entry name" value="GAF"/>
    <property type="match status" value="1"/>
</dbReference>
<dbReference type="SMART" id="SM00388">
    <property type="entry name" value="HisKA"/>
    <property type="match status" value="1"/>
</dbReference>
<dbReference type="InterPro" id="IPR036890">
    <property type="entry name" value="HATPase_C_sf"/>
</dbReference>
<dbReference type="InterPro" id="IPR000700">
    <property type="entry name" value="PAS-assoc_C"/>
</dbReference>
<dbReference type="InterPro" id="IPR005467">
    <property type="entry name" value="His_kinase_dom"/>
</dbReference>
<dbReference type="PANTHER" id="PTHR43304:SF1">
    <property type="entry name" value="PAC DOMAIN-CONTAINING PROTEIN"/>
    <property type="match status" value="1"/>
</dbReference>
<dbReference type="InterPro" id="IPR004358">
    <property type="entry name" value="Sig_transdc_His_kin-like_C"/>
</dbReference>
<name>A0A7L5DQW2_9BACT</name>
<gene>
    <name evidence="9" type="ORF">HH216_15200</name>
</gene>
<dbReference type="Gene3D" id="2.10.70.100">
    <property type="match status" value="1"/>
</dbReference>
<evidence type="ECO:0000256" key="3">
    <source>
        <dbReference type="ARBA" id="ARBA00022553"/>
    </source>
</evidence>
<dbReference type="Pfam" id="PF08447">
    <property type="entry name" value="PAS_3"/>
    <property type="match status" value="1"/>
</dbReference>
<evidence type="ECO:0000256" key="1">
    <source>
        <dbReference type="ARBA" id="ARBA00000085"/>
    </source>
</evidence>
<dbReference type="Pfam" id="PF02518">
    <property type="entry name" value="HATPase_c"/>
    <property type="match status" value="1"/>
</dbReference>
<reference evidence="9 10" key="1">
    <citation type="submission" date="2020-04" db="EMBL/GenBank/DDBJ databases">
        <title>Genome sequencing of novel species.</title>
        <authorList>
            <person name="Heo J."/>
            <person name="Kim S.-J."/>
            <person name="Kim J.-S."/>
            <person name="Hong S.-B."/>
            <person name="Kwon S.-W."/>
        </authorList>
    </citation>
    <scope>NUCLEOTIDE SEQUENCE [LARGE SCALE GENOMIC DNA]</scope>
    <source>
        <strain evidence="9 10">CJU-R4</strain>
    </source>
</reference>
<feature type="domain" description="PAC" evidence="8">
    <location>
        <begin position="92"/>
        <end position="145"/>
    </location>
</feature>
<dbReference type="SMART" id="SM00065">
    <property type="entry name" value="GAF"/>
    <property type="match status" value="1"/>
</dbReference>
<dbReference type="Proteomes" id="UP000501128">
    <property type="component" value="Chromosome"/>
</dbReference>
<evidence type="ECO:0000259" key="7">
    <source>
        <dbReference type="PROSITE" id="PS50112"/>
    </source>
</evidence>
<dbReference type="GO" id="GO:0000155">
    <property type="term" value="F:phosphorelay sensor kinase activity"/>
    <property type="evidence" value="ECO:0007669"/>
    <property type="project" value="InterPro"/>
</dbReference>
<feature type="domain" description="PAC" evidence="8">
    <location>
        <begin position="220"/>
        <end position="275"/>
    </location>
</feature>
<dbReference type="PRINTS" id="PR00344">
    <property type="entry name" value="BCTRLSENSOR"/>
</dbReference>
<dbReference type="CDD" id="cd00082">
    <property type="entry name" value="HisKA"/>
    <property type="match status" value="1"/>
</dbReference>
<dbReference type="SUPFAM" id="SSF47384">
    <property type="entry name" value="Homodimeric domain of signal transducing histidine kinase"/>
    <property type="match status" value="1"/>
</dbReference>
<dbReference type="Pfam" id="PF00512">
    <property type="entry name" value="HisKA"/>
    <property type="match status" value="1"/>
</dbReference>
<sequence length="716" mass="80970">MTGDSTMAPAAETAVQLTQTNFALQAANIGAWDMDIRHHQIWCDDRCKQLYGYHQDELIPYEQVMQYVHPDDIERVDQAARWALNAESGGQYDVQFRTVGTNDSQLRWLHCRGQAFFDEHGAAYRFSGVAQDITQQAQARQQSETSEQRFRNLVLASPTATTVFTGRDMVVQAINQPMLQIWGKDKSVLNRRLHDAMPELIGQPFLSLLQRVFDTGETYRNPEGKAAIFIDGQLREFWFNFSYNPLYNADGRIYGIIHTATDITEQVVARRQLAANEARQTFLLTLSDHLRQLTDLTQIQYKAACLLGAYLGANRVGYAVDQGDGETAVVTCNYINGVDELKGTYRYADCGPTVLAGFLAGQTIIRPDIMQDASLSPAEKEAHQKLQLGATLNKPLLRGKQLLAVLFIHYREPHHWSADELSLLDETAERTWEAIERARVETALRQREEQYRLLAQELDERVKIRTQELELANKELARSNDSLQQFAYVASHDLQEPLRKIQSFSTLLTQHLDNQLTDSGRDYIERITNASARMSTLIKDLLTYSRVSTRQQAFQPTSLDEIVKDVLVTLDWASSQRDARLDVGPLPVVQGDEMQLTQLFQNLLSNALKFTPPGQVPYVRVHSTLQARNELPAHAQPTSDARFFHRICVQDTGIGFDTKYLDRIFQVFQRLHNRHEFPGTGVGLAICQRVAENHGGAITADSRPGEGATFIVYLPA</sequence>
<dbReference type="InterPro" id="IPR003594">
    <property type="entry name" value="HATPase_dom"/>
</dbReference>
<dbReference type="PROSITE" id="PS50109">
    <property type="entry name" value="HIS_KIN"/>
    <property type="match status" value="1"/>
</dbReference>
<dbReference type="InterPro" id="IPR036097">
    <property type="entry name" value="HisK_dim/P_sf"/>
</dbReference>
<dbReference type="SUPFAM" id="SSF55874">
    <property type="entry name" value="ATPase domain of HSP90 chaperone/DNA topoisomerase II/histidine kinase"/>
    <property type="match status" value="1"/>
</dbReference>
<dbReference type="InterPro" id="IPR052162">
    <property type="entry name" value="Sensor_kinase/Photoreceptor"/>
</dbReference>
<evidence type="ECO:0000259" key="6">
    <source>
        <dbReference type="PROSITE" id="PS50109"/>
    </source>
</evidence>
<keyword evidence="4" id="KW-0808">Transferase</keyword>
<dbReference type="SUPFAM" id="SSF55781">
    <property type="entry name" value="GAF domain-like"/>
    <property type="match status" value="1"/>
</dbReference>
<dbReference type="CDD" id="cd00130">
    <property type="entry name" value="PAS"/>
    <property type="match status" value="1"/>
</dbReference>
<dbReference type="InterPro" id="IPR013655">
    <property type="entry name" value="PAS_fold_3"/>
</dbReference>
<dbReference type="Gene3D" id="3.30.450.40">
    <property type="match status" value="1"/>
</dbReference>
<dbReference type="Gene3D" id="1.10.287.130">
    <property type="match status" value="1"/>
</dbReference>
<dbReference type="InterPro" id="IPR029016">
    <property type="entry name" value="GAF-like_dom_sf"/>
</dbReference>
<dbReference type="Pfam" id="PF08448">
    <property type="entry name" value="PAS_4"/>
    <property type="match status" value="1"/>
</dbReference>
<evidence type="ECO:0000313" key="10">
    <source>
        <dbReference type="Proteomes" id="UP000501128"/>
    </source>
</evidence>
<evidence type="ECO:0000256" key="4">
    <source>
        <dbReference type="ARBA" id="ARBA00022679"/>
    </source>
</evidence>
<keyword evidence="3" id="KW-0597">Phosphoprotein</keyword>
<dbReference type="Gene3D" id="3.30.450.20">
    <property type="entry name" value="PAS domain"/>
    <property type="match status" value="2"/>
</dbReference>
<organism evidence="9 10">
    <name type="scientific">Spirosoma rhododendri</name>
    <dbReference type="NCBI Taxonomy" id="2728024"/>
    <lineage>
        <taxon>Bacteria</taxon>
        <taxon>Pseudomonadati</taxon>
        <taxon>Bacteroidota</taxon>
        <taxon>Cytophagia</taxon>
        <taxon>Cytophagales</taxon>
        <taxon>Cytophagaceae</taxon>
        <taxon>Spirosoma</taxon>
    </lineage>
</organism>
<dbReference type="EMBL" id="CP051677">
    <property type="protein sequence ID" value="QJD79613.1"/>
    <property type="molecule type" value="Genomic_DNA"/>
</dbReference>
<keyword evidence="5" id="KW-0418">Kinase</keyword>
<dbReference type="AlphaFoldDB" id="A0A7L5DQW2"/>
<dbReference type="RefSeq" id="WP_169551577.1">
    <property type="nucleotide sequence ID" value="NZ_CP051677.1"/>
</dbReference>
<dbReference type="FunFam" id="3.30.565.10:FF:000006">
    <property type="entry name" value="Sensor histidine kinase WalK"/>
    <property type="match status" value="1"/>
</dbReference>
<dbReference type="EC" id="2.7.13.3" evidence="2"/>
<dbReference type="NCBIfam" id="TIGR00229">
    <property type="entry name" value="sensory_box"/>
    <property type="match status" value="2"/>
</dbReference>
<protein>
    <recommendedName>
        <fullName evidence="2">histidine kinase</fullName>
        <ecNumber evidence="2">2.7.13.3</ecNumber>
    </recommendedName>
</protein>
<dbReference type="SMART" id="SM00387">
    <property type="entry name" value="HATPase_c"/>
    <property type="match status" value="1"/>
</dbReference>
<dbReference type="Gene3D" id="3.30.565.10">
    <property type="entry name" value="Histidine kinase-like ATPase, C-terminal domain"/>
    <property type="match status" value="1"/>
</dbReference>